<dbReference type="AlphaFoldDB" id="A0A927BTV2"/>
<feature type="domain" description="NADH:flavin oxidoreductase/NADH oxidase N-terminal" evidence="6">
    <location>
        <begin position="3"/>
        <end position="322"/>
    </location>
</feature>
<dbReference type="PANTHER" id="PTHR43303">
    <property type="entry name" value="NADPH DEHYDROGENASE C23G7.10C-RELATED"/>
    <property type="match status" value="1"/>
</dbReference>
<dbReference type="InterPro" id="IPR013785">
    <property type="entry name" value="Aldolase_TIM"/>
</dbReference>
<organism evidence="7 8">
    <name type="scientific">Paenibacillus sabuli</name>
    <dbReference type="NCBI Taxonomy" id="2772509"/>
    <lineage>
        <taxon>Bacteria</taxon>
        <taxon>Bacillati</taxon>
        <taxon>Bacillota</taxon>
        <taxon>Bacilli</taxon>
        <taxon>Bacillales</taxon>
        <taxon>Paenibacillaceae</taxon>
        <taxon>Paenibacillus</taxon>
    </lineage>
</organism>
<dbReference type="InterPro" id="IPR044152">
    <property type="entry name" value="YqjM-like"/>
</dbReference>
<evidence type="ECO:0000313" key="7">
    <source>
        <dbReference type="EMBL" id="MBD2846701.1"/>
    </source>
</evidence>
<evidence type="ECO:0000256" key="5">
    <source>
        <dbReference type="ARBA" id="ARBA00023002"/>
    </source>
</evidence>
<keyword evidence="2" id="KW-0285">Flavoprotein</keyword>
<accession>A0A927BTV2</accession>
<evidence type="ECO:0000256" key="4">
    <source>
        <dbReference type="ARBA" id="ARBA00022857"/>
    </source>
</evidence>
<dbReference type="InterPro" id="IPR001155">
    <property type="entry name" value="OxRdtase_FMN_N"/>
</dbReference>
<dbReference type="NCBIfam" id="NF010047">
    <property type="entry name" value="PRK13523.1"/>
    <property type="match status" value="1"/>
</dbReference>
<evidence type="ECO:0000256" key="2">
    <source>
        <dbReference type="ARBA" id="ARBA00022630"/>
    </source>
</evidence>
<proteinExistence type="predicted"/>
<name>A0A927BTV2_9BACL</name>
<reference evidence="7" key="1">
    <citation type="submission" date="2020-09" db="EMBL/GenBank/DDBJ databases">
        <title>A novel bacterium of genus Paenibacillus, isolated from South China Sea.</title>
        <authorList>
            <person name="Huang H."/>
            <person name="Mo K."/>
            <person name="Hu Y."/>
        </authorList>
    </citation>
    <scope>NUCLEOTIDE SEQUENCE</scope>
    <source>
        <strain evidence="7">IB182496</strain>
    </source>
</reference>
<dbReference type="CDD" id="cd02932">
    <property type="entry name" value="OYE_YqiM_FMN"/>
    <property type="match status" value="1"/>
</dbReference>
<evidence type="ECO:0000259" key="6">
    <source>
        <dbReference type="Pfam" id="PF00724"/>
    </source>
</evidence>
<gene>
    <name evidence="7" type="primary">namA</name>
    <name evidence="7" type="ORF">IDH44_16010</name>
</gene>
<protein>
    <submittedName>
        <fullName evidence="7">NADPH dehydrogenase NamA</fullName>
        <ecNumber evidence="7">1.6.99.1</ecNumber>
    </submittedName>
</protein>
<dbReference type="Proteomes" id="UP000621560">
    <property type="component" value="Unassembled WGS sequence"/>
</dbReference>
<evidence type="ECO:0000256" key="3">
    <source>
        <dbReference type="ARBA" id="ARBA00022643"/>
    </source>
</evidence>
<comment type="caution">
    <text evidence="7">The sequence shown here is derived from an EMBL/GenBank/DDBJ whole genome shotgun (WGS) entry which is preliminary data.</text>
</comment>
<keyword evidence="5 7" id="KW-0560">Oxidoreductase</keyword>
<comment type="cofactor">
    <cofactor evidence="1">
        <name>FMN</name>
        <dbReference type="ChEBI" id="CHEBI:58210"/>
    </cofactor>
</comment>
<dbReference type="PANTHER" id="PTHR43303:SF4">
    <property type="entry name" value="NADPH DEHYDROGENASE C23G7.10C-RELATED"/>
    <property type="match status" value="1"/>
</dbReference>
<keyword evidence="3" id="KW-0288">FMN</keyword>
<dbReference type="GO" id="GO:0050661">
    <property type="term" value="F:NADP binding"/>
    <property type="evidence" value="ECO:0007669"/>
    <property type="project" value="InterPro"/>
</dbReference>
<keyword evidence="8" id="KW-1185">Reference proteome</keyword>
<dbReference type="RefSeq" id="WP_190919338.1">
    <property type="nucleotide sequence ID" value="NZ_JACXIZ010000027.1"/>
</dbReference>
<evidence type="ECO:0000256" key="1">
    <source>
        <dbReference type="ARBA" id="ARBA00001917"/>
    </source>
</evidence>
<dbReference type="GO" id="GO:0003959">
    <property type="term" value="F:NADPH dehydrogenase activity"/>
    <property type="evidence" value="ECO:0007669"/>
    <property type="project" value="UniProtKB-EC"/>
</dbReference>
<dbReference type="EMBL" id="JACXIZ010000027">
    <property type="protein sequence ID" value="MBD2846701.1"/>
    <property type="molecule type" value="Genomic_DNA"/>
</dbReference>
<dbReference type="Pfam" id="PF00724">
    <property type="entry name" value="Oxidored_FMN"/>
    <property type="match status" value="1"/>
</dbReference>
<sequence>MLLFSPYTLRDTTLKNRIVMSPMCMYSCAAKDGQATDWHRVHYPSRAVGGVGLVMLEASAVTPQGRISDQDLGIWTDDQLPGLSELVRLIHGSGAKAAIQLAHAGRKAKVEGPILGPSTVAFDEQSQTPEAMTVAQIAETVAAFVAAAKRAIRAGFDVLEIHAAHGYLLNAFLSPLANRREDAYGGDAAGRYRMLRETVDGIRRVWNGPLLVRISANDYHPDGMQPQDYVRIARWLKEQDVDLIDVSSGGVVPAPPDVYPGYQVPYAERIRAEAGIATGAVGLITSGLQAEEILRNGRADLIFLARALLRDPYWPRSAARELGVEPEPPRQYGRAW</sequence>
<dbReference type="EC" id="1.6.99.1" evidence="7"/>
<dbReference type="GO" id="GO:0010181">
    <property type="term" value="F:FMN binding"/>
    <property type="evidence" value="ECO:0007669"/>
    <property type="project" value="InterPro"/>
</dbReference>
<dbReference type="Gene3D" id="3.20.20.70">
    <property type="entry name" value="Aldolase class I"/>
    <property type="match status" value="1"/>
</dbReference>
<keyword evidence="4" id="KW-0521">NADP</keyword>
<evidence type="ECO:0000313" key="8">
    <source>
        <dbReference type="Proteomes" id="UP000621560"/>
    </source>
</evidence>
<dbReference type="SUPFAM" id="SSF51395">
    <property type="entry name" value="FMN-linked oxidoreductases"/>
    <property type="match status" value="1"/>
</dbReference>